<comment type="caution">
    <text evidence="1">The sequence shown here is derived from an EMBL/GenBank/DDBJ whole genome shotgun (WGS) entry which is preliminary data.</text>
</comment>
<evidence type="ECO:0000313" key="1">
    <source>
        <dbReference type="EMBL" id="KAH7967035.1"/>
    </source>
</evidence>
<accession>A0ACB8DGC4</accession>
<keyword evidence="2" id="KW-1185">Reference proteome</keyword>
<gene>
    <name evidence="1" type="ORF">HPB49_021614</name>
</gene>
<name>A0ACB8DGC4_DERSI</name>
<organism evidence="1 2">
    <name type="scientific">Dermacentor silvarum</name>
    <name type="common">Tick</name>
    <dbReference type="NCBI Taxonomy" id="543639"/>
    <lineage>
        <taxon>Eukaryota</taxon>
        <taxon>Metazoa</taxon>
        <taxon>Ecdysozoa</taxon>
        <taxon>Arthropoda</taxon>
        <taxon>Chelicerata</taxon>
        <taxon>Arachnida</taxon>
        <taxon>Acari</taxon>
        <taxon>Parasitiformes</taxon>
        <taxon>Ixodida</taxon>
        <taxon>Ixodoidea</taxon>
        <taxon>Ixodidae</taxon>
        <taxon>Rhipicephalinae</taxon>
        <taxon>Dermacentor</taxon>
    </lineage>
</organism>
<evidence type="ECO:0000313" key="2">
    <source>
        <dbReference type="Proteomes" id="UP000821865"/>
    </source>
</evidence>
<sequence>MLTSKTDIKHLGTLHHPAAGRRPPVLCESASRPKGSDPTRHALNHTSSKCAATLFCCPVIAGVATGIAIFLQYFKAPTDTDNTNTALRSHSRTMDALLQMLWLTGNSTLDPCKNFHQYACYNFIRVHVASPYFNDLQKASHVLQGLSTNEAARALSTYYRSCLLTERDVVSLVKQAVRALLEVLYVSADMTPLHMFILILKLNLVYGIYTDPIIYQRFQTKQPDIVNLIRERESRFDTRNLDGAQDLFLVVDEHNICAPNLDRLTIESMYVEGLVELRAAFNANVNFIQLKNLVENLCSVTNTDLVIESNVTVLGSIVQGVSPRLWKDIVEEFTGTPLSQVILHSSIDVLKHRFALLTNRSIQPVTTALVLLHAGFALALDNTTGKEGYGNHIELCTLSSYDLYPLWILSNMLSFAPKTEHNEVIMRVFNSLVDTIDTELEETHEINLRVPVRHLLKKIKLVLPSHIYPLDLAIPRLGSNFLANILKLRQHRLDLWSYRAPSGIPQRIAMHFDTGRAVQSGCFIVIPLLAYSAVSLDRTMTVLPMAGLGFMLADNLWNVVLNTNWTHLRDPTMENLFCTGKADINLTDRKEHIIKHPLHALRSTVRALRTAGWHKKQIYWTHWRTSLSEIFYRLLLVFYYCGHTVRDGLSPQEEVASILYQSADFIESFGC</sequence>
<dbReference type="EMBL" id="CM023471">
    <property type="protein sequence ID" value="KAH7967035.1"/>
    <property type="molecule type" value="Genomic_DNA"/>
</dbReference>
<protein>
    <submittedName>
        <fullName evidence="1">Uncharacterized protein</fullName>
    </submittedName>
</protein>
<reference evidence="1" key="1">
    <citation type="submission" date="2020-05" db="EMBL/GenBank/DDBJ databases">
        <title>Large-scale comparative analyses of tick genomes elucidate their genetic diversity and vector capacities.</title>
        <authorList>
            <person name="Jia N."/>
            <person name="Wang J."/>
            <person name="Shi W."/>
            <person name="Du L."/>
            <person name="Sun Y."/>
            <person name="Zhan W."/>
            <person name="Jiang J."/>
            <person name="Wang Q."/>
            <person name="Zhang B."/>
            <person name="Ji P."/>
            <person name="Sakyi L.B."/>
            <person name="Cui X."/>
            <person name="Yuan T."/>
            <person name="Jiang B."/>
            <person name="Yang W."/>
            <person name="Lam T.T.-Y."/>
            <person name="Chang Q."/>
            <person name="Ding S."/>
            <person name="Wang X."/>
            <person name="Zhu J."/>
            <person name="Ruan X."/>
            <person name="Zhao L."/>
            <person name="Wei J."/>
            <person name="Que T."/>
            <person name="Du C."/>
            <person name="Cheng J."/>
            <person name="Dai P."/>
            <person name="Han X."/>
            <person name="Huang E."/>
            <person name="Gao Y."/>
            <person name="Liu J."/>
            <person name="Shao H."/>
            <person name="Ye R."/>
            <person name="Li L."/>
            <person name="Wei W."/>
            <person name="Wang X."/>
            <person name="Wang C."/>
            <person name="Yang T."/>
            <person name="Huo Q."/>
            <person name="Li W."/>
            <person name="Guo W."/>
            <person name="Chen H."/>
            <person name="Zhou L."/>
            <person name="Ni X."/>
            <person name="Tian J."/>
            <person name="Zhou Y."/>
            <person name="Sheng Y."/>
            <person name="Liu T."/>
            <person name="Pan Y."/>
            <person name="Xia L."/>
            <person name="Li J."/>
            <person name="Zhao F."/>
            <person name="Cao W."/>
        </authorList>
    </citation>
    <scope>NUCLEOTIDE SEQUENCE</scope>
    <source>
        <strain evidence="1">Dsil-2018</strain>
    </source>
</reference>
<proteinExistence type="predicted"/>
<dbReference type="Proteomes" id="UP000821865">
    <property type="component" value="Chromosome 2"/>
</dbReference>